<dbReference type="Gene3D" id="2.40.160.10">
    <property type="entry name" value="Porin"/>
    <property type="match status" value="1"/>
</dbReference>
<feature type="chain" id="PRO_5046820276" evidence="4">
    <location>
        <begin position="25"/>
        <end position="441"/>
    </location>
</feature>
<accession>A0ABT0PG65</accession>
<dbReference type="RefSeq" id="WP_249699396.1">
    <property type="nucleotide sequence ID" value="NZ_JAMFLX010000011.1"/>
</dbReference>
<sequence length="441" mass="47967">MKRFTISALSTAIVAAMAATSAQAESFVDDSKLNVHLRNFYKSQNYQTGTAKAEKDSGWVQAIRADFESGYFANLIGIDASAHYALKLSESRGNDKKSGTDLFDVDSKGKGNSYGKVFGAVKVNLMDQGVAKYGRMTIDTPLLNSSDSRTLPSTVEALYVDYSMEGFTAYGASASKHNTKGEASYDHYGYNNNKDPVNTLGVMYSMDGISATLAWGEQKDYATQLYAEGGYKFPIDDTMTVSVGAQYGMKTAKGKYKDDLEAGATADSKKLVDDIDWWGAKAGLDMGALDLSISYTNVAQKIKGDKAGLGTANQGWALKGQFDNSRPVTGSTGFAGYNSVQLDDFYADGEQSIMYKVAYDFAEMVHGLSASALYVDGTVKQDGKDADTSEYNFRVDYEVPALEGLTVTLRHARYEADDEGKTYDEDKKDTRVIVTYDLAVF</sequence>
<evidence type="ECO:0000256" key="1">
    <source>
        <dbReference type="ARBA" id="ARBA00009075"/>
    </source>
</evidence>
<keyword evidence="6" id="KW-1185">Reference proteome</keyword>
<dbReference type="PANTHER" id="PTHR34596">
    <property type="entry name" value="CHITOPORIN"/>
    <property type="match status" value="1"/>
</dbReference>
<organism evidence="5 6">
    <name type="scientific">Parendozoicomonas callyspongiae</name>
    <dbReference type="NCBI Taxonomy" id="2942213"/>
    <lineage>
        <taxon>Bacteria</taxon>
        <taxon>Pseudomonadati</taxon>
        <taxon>Pseudomonadota</taxon>
        <taxon>Gammaproteobacteria</taxon>
        <taxon>Oceanospirillales</taxon>
        <taxon>Endozoicomonadaceae</taxon>
        <taxon>Parendozoicomonas</taxon>
    </lineage>
</organism>
<proteinExistence type="inferred from homology"/>
<dbReference type="InterPro" id="IPR005318">
    <property type="entry name" value="OM_porin_bac"/>
</dbReference>
<reference evidence="5 6" key="1">
    <citation type="submission" date="2022-05" db="EMBL/GenBank/DDBJ databases">
        <authorList>
            <person name="Park J.-S."/>
        </authorList>
    </citation>
    <scope>NUCLEOTIDE SEQUENCE [LARGE SCALE GENOMIC DNA]</scope>
    <source>
        <strain evidence="5 6">2012CJ34-2</strain>
    </source>
</reference>
<evidence type="ECO:0000256" key="4">
    <source>
        <dbReference type="SAM" id="SignalP"/>
    </source>
</evidence>
<dbReference type="PANTHER" id="PTHR34596:SF2">
    <property type="entry name" value="CHITOPORIN"/>
    <property type="match status" value="1"/>
</dbReference>
<dbReference type="Proteomes" id="UP001203338">
    <property type="component" value="Unassembled WGS sequence"/>
</dbReference>
<keyword evidence="3 4" id="KW-0732">Signal</keyword>
<evidence type="ECO:0000256" key="2">
    <source>
        <dbReference type="ARBA" id="ARBA00022448"/>
    </source>
</evidence>
<comment type="similarity">
    <text evidence="1">Belongs to the outer membrane porin (Opr) (TC 1.B.25) family.</text>
</comment>
<dbReference type="InterPro" id="IPR023614">
    <property type="entry name" value="Porin_dom_sf"/>
</dbReference>
<protein>
    <submittedName>
        <fullName evidence="5">OprD family porin</fullName>
    </submittedName>
</protein>
<name>A0ABT0PG65_9GAMM</name>
<evidence type="ECO:0000313" key="5">
    <source>
        <dbReference type="EMBL" id="MCL6270226.1"/>
    </source>
</evidence>
<gene>
    <name evidence="5" type="ORF">M3P05_09840</name>
</gene>
<dbReference type="EMBL" id="JAMFLX010000011">
    <property type="protein sequence ID" value="MCL6270226.1"/>
    <property type="molecule type" value="Genomic_DNA"/>
</dbReference>
<comment type="caution">
    <text evidence="5">The sequence shown here is derived from an EMBL/GenBank/DDBJ whole genome shotgun (WGS) entry which is preliminary data.</text>
</comment>
<evidence type="ECO:0000313" key="6">
    <source>
        <dbReference type="Proteomes" id="UP001203338"/>
    </source>
</evidence>
<feature type="signal peptide" evidence="4">
    <location>
        <begin position="1"/>
        <end position="24"/>
    </location>
</feature>
<keyword evidence="2" id="KW-0813">Transport</keyword>
<evidence type="ECO:0000256" key="3">
    <source>
        <dbReference type="ARBA" id="ARBA00022729"/>
    </source>
</evidence>
<dbReference type="Pfam" id="PF03573">
    <property type="entry name" value="OprD"/>
    <property type="match status" value="1"/>
</dbReference>